<name>A0A0N8HZK2_9EURY</name>
<evidence type="ECO:0000313" key="6">
    <source>
        <dbReference type="EMBL" id="KPN29739.1"/>
    </source>
</evidence>
<dbReference type="AlphaFoldDB" id="A0A0N8HZK2"/>
<gene>
    <name evidence="6" type="ORF">SY89_00455</name>
</gene>
<dbReference type="InterPro" id="IPR001533">
    <property type="entry name" value="Pterin_deHydtase"/>
</dbReference>
<evidence type="ECO:0000313" key="7">
    <source>
        <dbReference type="Proteomes" id="UP000050535"/>
    </source>
</evidence>
<comment type="caution">
    <text evidence="6">The sequence shown here is derived from an EMBL/GenBank/DDBJ whole genome shotgun (WGS) entry which is preliminary data.</text>
</comment>
<dbReference type="InterPro" id="IPR036428">
    <property type="entry name" value="PCD_sf"/>
</dbReference>
<feature type="region of interest" description="Disordered" evidence="5">
    <location>
        <begin position="65"/>
        <end position="99"/>
    </location>
</feature>
<dbReference type="Proteomes" id="UP000050535">
    <property type="component" value="Unassembled WGS sequence"/>
</dbReference>
<evidence type="ECO:0000256" key="1">
    <source>
        <dbReference type="ARBA" id="ARBA00001554"/>
    </source>
</evidence>
<dbReference type="InterPro" id="IPR049798">
    <property type="entry name" value="LWR_salt"/>
</dbReference>
<keyword evidence="7" id="KW-1185">Reference proteome</keyword>
<dbReference type="NCBIfam" id="NF033910">
    <property type="entry name" value="LWR_salt"/>
    <property type="match status" value="1"/>
</dbReference>
<reference evidence="7" key="1">
    <citation type="submission" date="2013-11" db="EMBL/GenBank/DDBJ databases">
        <authorList>
            <person name="Hoang H.T."/>
            <person name="Killian M.L."/>
            <person name="Madson D.M."/>
            <person name="Arruda P.H.E."/>
            <person name="Sun D."/>
            <person name="Schwartz K.J."/>
            <person name="Yoon K."/>
        </authorList>
    </citation>
    <scope>NUCLEOTIDE SEQUENCE [LARGE SCALE GENOMIC DNA]</scope>
    <source>
        <strain evidence="7">CDK2</strain>
    </source>
</reference>
<evidence type="ECO:0000256" key="4">
    <source>
        <dbReference type="ARBA" id="ARBA00023239"/>
    </source>
</evidence>
<keyword evidence="4" id="KW-0456">Lyase</keyword>
<dbReference type="SUPFAM" id="SSF55248">
    <property type="entry name" value="PCD-like"/>
    <property type="match status" value="1"/>
</dbReference>
<dbReference type="Gene3D" id="3.30.1360.20">
    <property type="entry name" value="Transcriptional coactivator/pterin dehydratase"/>
    <property type="match status" value="1"/>
</dbReference>
<dbReference type="EMBL" id="LGUC01000001">
    <property type="protein sequence ID" value="KPN29739.1"/>
    <property type="molecule type" value="Genomic_DNA"/>
</dbReference>
<dbReference type="EC" id="4.2.1.96" evidence="3"/>
<sequence length="231" mass="25682">MAEPLEADEIERKLPEHWEYDGDEIIRTYEFDNYGSAVRFVNDVADLADEEFHHPRSRCATTRWRCASPPTRSATSPRRISGWRTTPTASTDGSPPARSPMKAAYTFAAAFRVPTDGAALDPNRFETTLRLFAPAPGVEPGPERIDWLFFRDRLWHGEVGDEAPLRAAASEWLGVEVVSLSFSELRADEAYLDALRAEIGTDLSRFNADSVDEVVHQYLGSSVHVVATGAV</sequence>
<dbReference type="Pfam" id="PF26423">
    <property type="entry name" value="LWR_salt"/>
    <property type="match status" value="1"/>
</dbReference>
<dbReference type="GO" id="GO:0006729">
    <property type="term" value="P:tetrahydrobiopterin biosynthetic process"/>
    <property type="evidence" value="ECO:0007669"/>
    <property type="project" value="InterPro"/>
</dbReference>
<evidence type="ECO:0000256" key="5">
    <source>
        <dbReference type="SAM" id="MobiDB-lite"/>
    </source>
</evidence>
<proteinExistence type="inferred from homology"/>
<accession>A0A0N8HZK2</accession>
<evidence type="ECO:0000256" key="2">
    <source>
        <dbReference type="ARBA" id="ARBA00006472"/>
    </source>
</evidence>
<dbReference type="GO" id="GO:0008124">
    <property type="term" value="F:4-alpha-hydroxytetrahydrobiopterin dehydratase activity"/>
    <property type="evidence" value="ECO:0007669"/>
    <property type="project" value="UniProtKB-EC"/>
</dbReference>
<dbReference type="Pfam" id="PF01329">
    <property type="entry name" value="Pterin_4a"/>
    <property type="match status" value="1"/>
</dbReference>
<protein>
    <recommendedName>
        <fullName evidence="3">4a-hydroxytetrahydrobiopterin dehydratase</fullName>
        <ecNumber evidence="3">4.2.1.96</ecNumber>
    </recommendedName>
</protein>
<evidence type="ECO:0000256" key="3">
    <source>
        <dbReference type="ARBA" id="ARBA00013252"/>
    </source>
</evidence>
<dbReference type="STRING" id="699431.SY89_00455"/>
<organism evidence="6 7">
    <name type="scientific">Halolamina pelagica</name>
    <dbReference type="NCBI Taxonomy" id="699431"/>
    <lineage>
        <taxon>Archaea</taxon>
        <taxon>Methanobacteriati</taxon>
        <taxon>Methanobacteriota</taxon>
        <taxon>Stenosarchaea group</taxon>
        <taxon>Halobacteria</taxon>
        <taxon>Halobacteriales</taxon>
        <taxon>Haloferacaceae</taxon>
    </lineage>
</organism>
<comment type="catalytic activity">
    <reaction evidence="1">
        <text>(4aS,6R)-4a-hydroxy-L-erythro-5,6,7,8-tetrahydrobiopterin = (6R)-L-erythro-6,7-dihydrobiopterin + H2O</text>
        <dbReference type="Rhea" id="RHEA:11920"/>
        <dbReference type="ChEBI" id="CHEBI:15377"/>
        <dbReference type="ChEBI" id="CHEBI:15642"/>
        <dbReference type="ChEBI" id="CHEBI:43120"/>
        <dbReference type="EC" id="4.2.1.96"/>
    </reaction>
</comment>
<comment type="similarity">
    <text evidence="2">Belongs to the pterin-4-alpha-carbinolamine dehydratase family.</text>
</comment>
<feature type="compositionally biased region" description="Polar residues" evidence="5">
    <location>
        <begin position="70"/>
        <end position="93"/>
    </location>
</feature>